<evidence type="ECO:0000256" key="3">
    <source>
        <dbReference type="ARBA" id="ARBA00022840"/>
    </source>
</evidence>
<reference evidence="4 5" key="4">
    <citation type="journal article" date="2011" name="BMC Genomics">
        <title>RNA-Seq improves annotation of protein-coding genes in the cucumber genome.</title>
        <authorList>
            <person name="Li Z."/>
            <person name="Zhang Z."/>
            <person name="Yan P."/>
            <person name="Huang S."/>
            <person name="Fei Z."/>
            <person name="Lin K."/>
        </authorList>
    </citation>
    <scope>NUCLEOTIDE SEQUENCE [LARGE SCALE GENOMIC DNA]</scope>
    <source>
        <strain evidence="5">cv. 9930</strain>
    </source>
</reference>
<keyword evidence="1" id="KW-0418">Kinase</keyword>
<sequence>MMAFSLVSAWNKRRRRKKSSHLNDHHQTTTDDPWIYRPVQLWQLEDQTPLERPSKRHHGSAVFTLREMEDATSSFSDANLLGKGGFGRVYRGTLRSGESHSNSFQSFEKLKN</sequence>
<evidence type="ECO:0000313" key="5">
    <source>
        <dbReference type="Proteomes" id="UP000029981"/>
    </source>
</evidence>
<protein>
    <recommendedName>
        <fullName evidence="6">Protein kinase domain-containing protein</fullName>
    </recommendedName>
</protein>
<dbReference type="PANTHER" id="PTHR47989:SF47">
    <property type="entry name" value="SERINE_THREONINE-PROTEIN KINASE PBL28-RELATED"/>
    <property type="match status" value="1"/>
</dbReference>
<keyword evidence="1" id="KW-0808">Transferase</keyword>
<keyword evidence="3" id="KW-0067">ATP-binding</keyword>
<evidence type="ECO:0000256" key="1">
    <source>
        <dbReference type="ARBA" id="ARBA00022527"/>
    </source>
</evidence>
<keyword evidence="1" id="KW-0723">Serine/threonine-protein kinase</keyword>
<dbReference type="Gramene" id="KGN59775">
    <property type="protein sequence ID" value="KGN59775"/>
    <property type="gene ID" value="Csa_3G844930"/>
</dbReference>
<keyword evidence="2" id="KW-0547">Nucleotide-binding</keyword>
<reference evidence="4 5" key="3">
    <citation type="journal article" date="2010" name="BMC Genomics">
        <title>Transcriptome sequencing and comparative analysis of cucumber flowers with different sex types.</title>
        <authorList>
            <person name="Guo S."/>
            <person name="Zheng Y."/>
            <person name="Joung J.G."/>
            <person name="Liu S."/>
            <person name="Zhang Z."/>
            <person name="Crasta O.R."/>
            <person name="Sobral B.W."/>
            <person name="Xu Y."/>
            <person name="Huang S."/>
            <person name="Fei Z."/>
        </authorList>
    </citation>
    <scope>NUCLEOTIDE SEQUENCE [LARGE SCALE GENOMIC DNA]</scope>
    <source>
        <strain evidence="5">cv. 9930</strain>
    </source>
</reference>
<dbReference type="GO" id="GO:0004674">
    <property type="term" value="F:protein serine/threonine kinase activity"/>
    <property type="evidence" value="ECO:0007669"/>
    <property type="project" value="UniProtKB-KW"/>
</dbReference>
<dbReference type="PANTHER" id="PTHR47989">
    <property type="entry name" value="OS01G0750732 PROTEIN"/>
    <property type="match status" value="1"/>
</dbReference>
<dbReference type="Gene3D" id="3.30.200.20">
    <property type="entry name" value="Phosphorylase Kinase, domain 1"/>
    <property type="match status" value="1"/>
</dbReference>
<dbReference type="EMBL" id="CM002924">
    <property type="protein sequence ID" value="KGN59775.1"/>
    <property type="molecule type" value="Genomic_DNA"/>
</dbReference>
<proteinExistence type="predicted"/>
<reference evidence="4 5" key="2">
    <citation type="journal article" date="2009" name="PLoS ONE">
        <title>An integrated genetic and cytogenetic map of the cucumber genome.</title>
        <authorList>
            <person name="Ren Y."/>
            <person name="Zhang Z."/>
            <person name="Liu J."/>
            <person name="Staub J.E."/>
            <person name="Han Y."/>
            <person name="Cheng Z."/>
            <person name="Li X."/>
            <person name="Lu J."/>
            <person name="Miao H."/>
            <person name="Kang H."/>
            <person name="Xie B."/>
            <person name="Gu X."/>
            <person name="Wang X."/>
            <person name="Du Y."/>
            <person name="Jin W."/>
            <person name="Huang S."/>
        </authorList>
    </citation>
    <scope>NUCLEOTIDE SEQUENCE [LARGE SCALE GENOMIC DNA]</scope>
    <source>
        <strain evidence="5">cv. 9930</strain>
    </source>
</reference>
<name>A0A0A0LCM9_CUCSA</name>
<evidence type="ECO:0000256" key="2">
    <source>
        <dbReference type="ARBA" id="ARBA00022741"/>
    </source>
</evidence>
<reference evidence="4 5" key="1">
    <citation type="journal article" date="2009" name="Nat. Genet.">
        <title>The genome of the cucumber, Cucumis sativus L.</title>
        <authorList>
            <person name="Huang S."/>
            <person name="Li R."/>
            <person name="Zhang Z."/>
            <person name="Li L."/>
            <person name="Gu X."/>
            <person name="Fan W."/>
            <person name="Lucas W.J."/>
            <person name="Wang X."/>
            <person name="Xie B."/>
            <person name="Ni P."/>
            <person name="Ren Y."/>
            <person name="Zhu H."/>
            <person name="Li J."/>
            <person name="Lin K."/>
            <person name="Jin W."/>
            <person name="Fei Z."/>
            <person name="Li G."/>
            <person name="Staub J."/>
            <person name="Kilian A."/>
            <person name="van der Vossen E.A."/>
            <person name="Wu Y."/>
            <person name="Guo J."/>
            <person name="He J."/>
            <person name="Jia Z."/>
            <person name="Ren Y."/>
            <person name="Tian G."/>
            <person name="Lu Y."/>
            <person name="Ruan J."/>
            <person name="Qian W."/>
            <person name="Wang M."/>
            <person name="Huang Q."/>
            <person name="Li B."/>
            <person name="Xuan Z."/>
            <person name="Cao J."/>
            <person name="Asan"/>
            <person name="Wu Z."/>
            <person name="Zhang J."/>
            <person name="Cai Q."/>
            <person name="Bai Y."/>
            <person name="Zhao B."/>
            <person name="Han Y."/>
            <person name="Li Y."/>
            <person name="Li X."/>
            <person name="Wang S."/>
            <person name="Shi Q."/>
            <person name="Liu S."/>
            <person name="Cho W.K."/>
            <person name="Kim J.Y."/>
            <person name="Xu Y."/>
            <person name="Heller-Uszynska K."/>
            <person name="Miao H."/>
            <person name="Cheng Z."/>
            <person name="Zhang S."/>
            <person name="Wu J."/>
            <person name="Yang Y."/>
            <person name="Kang H."/>
            <person name="Li M."/>
            <person name="Liang H."/>
            <person name="Ren X."/>
            <person name="Shi Z."/>
            <person name="Wen M."/>
            <person name="Jian M."/>
            <person name="Yang H."/>
            <person name="Zhang G."/>
            <person name="Yang Z."/>
            <person name="Chen R."/>
            <person name="Liu S."/>
            <person name="Li J."/>
            <person name="Ma L."/>
            <person name="Liu H."/>
            <person name="Zhou Y."/>
            <person name="Zhao J."/>
            <person name="Fang X."/>
            <person name="Li G."/>
            <person name="Fang L."/>
            <person name="Li Y."/>
            <person name="Liu D."/>
            <person name="Zheng H."/>
            <person name="Zhang Y."/>
            <person name="Qin N."/>
            <person name="Li Z."/>
            <person name="Yang G."/>
            <person name="Yang S."/>
            <person name="Bolund L."/>
            <person name="Kristiansen K."/>
            <person name="Zheng H."/>
            <person name="Li S."/>
            <person name="Zhang X."/>
            <person name="Yang H."/>
            <person name="Wang J."/>
            <person name="Sun R."/>
            <person name="Zhang B."/>
            <person name="Jiang S."/>
            <person name="Wang J."/>
            <person name="Du Y."/>
            <person name="Li S."/>
        </authorList>
    </citation>
    <scope>NUCLEOTIDE SEQUENCE [LARGE SCALE GENOMIC DNA]</scope>
    <source>
        <strain evidence="5">cv. 9930</strain>
    </source>
</reference>
<evidence type="ECO:0008006" key="6">
    <source>
        <dbReference type="Google" id="ProtNLM"/>
    </source>
</evidence>
<gene>
    <name evidence="4" type="ORF">Csa_3G844930</name>
</gene>
<accession>A0A0A0LCM9</accession>
<organism evidence="4 5">
    <name type="scientific">Cucumis sativus</name>
    <name type="common">Cucumber</name>
    <dbReference type="NCBI Taxonomy" id="3659"/>
    <lineage>
        <taxon>Eukaryota</taxon>
        <taxon>Viridiplantae</taxon>
        <taxon>Streptophyta</taxon>
        <taxon>Embryophyta</taxon>
        <taxon>Tracheophyta</taxon>
        <taxon>Spermatophyta</taxon>
        <taxon>Magnoliopsida</taxon>
        <taxon>eudicotyledons</taxon>
        <taxon>Gunneridae</taxon>
        <taxon>Pentapetalae</taxon>
        <taxon>rosids</taxon>
        <taxon>fabids</taxon>
        <taxon>Cucurbitales</taxon>
        <taxon>Cucurbitaceae</taxon>
        <taxon>Benincaseae</taxon>
        <taxon>Cucumis</taxon>
    </lineage>
</organism>
<dbReference type="STRING" id="3659.A0A0A0LCM9"/>
<evidence type="ECO:0000313" key="4">
    <source>
        <dbReference type="EMBL" id="KGN59775.1"/>
    </source>
</evidence>
<keyword evidence="5" id="KW-1185">Reference proteome</keyword>
<dbReference type="InterPro" id="IPR011009">
    <property type="entry name" value="Kinase-like_dom_sf"/>
</dbReference>
<dbReference type="Proteomes" id="UP000029981">
    <property type="component" value="Chromosome 3"/>
</dbReference>
<dbReference type="AlphaFoldDB" id="A0A0A0LCM9"/>
<dbReference type="SUPFAM" id="SSF56112">
    <property type="entry name" value="Protein kinase-like (PK-like)"/>
    <property type="match status" value="1"/>
</dbReference>
<dbReference type="GO" id="GO:0005524">
    <property type="term" value="F:ATP binding"/>
    <property type="evidence" value="ECO:0007669"/>
    <property type="project" value="UniProtKB-KW"/>
</dbReference>